<organism evidence="4">
    <name type="scientific">Menopon gallinae</name>
    <name type="common">poultry shaft louse</name>
    <dbReference type="NCBI Taxonomy" id="328185"/>
    <lineage>
        <taxon>Eukaryota</taxon>
        <taxon>Metazoa</taxon>
        <taxon>Ecdysozoa</taxon>
        <taxon>Arthropoda</taxon>
        <taxon>Hexapoda</taxon>
        <taxon>Insecta</taxon>
        <taxon>Pterygota</taxon>
        <taxon>Neoptera</taxon>
        <taxon>Paraneoptera</taxon>
        <taxon>Psocodea</taxon>
        <taxon>Troctomorpha</taxon>
        <taxon>Phthiraptera</taxon>
        <taxon>Amblycera</taxon>
        <taxon>Menoponidae</taxon>
        <taxon>Menopon</taxon>
    </lineage>
</organism>
<evidence type="ECO:0000256" key="2">
    <source>
        <dbReference type="SAM" id="SignalP"/>
    </source>
</evidence>
<comment type="caution">
    <text evidence="4">The sequence shown here is derived from an EMBL/GenBank/DDBJ whole genome shotgun (WGS) entry which is preliminary data.</text>
</comment>
<dbReference type="InterPro" id="IPR001424">
    <property type="entry name" value="SOD_Cu_Zn_dom"/>
</dbReference>
<reference evidence="4" key="1">
    <citation type="journal article" date="2024" name="Gigascience">
        <title>Chromosome-level genome of the poultry shaft louse Menopon gallinae provides insight into the host-switching and adaptive evolution of parasitic lice.</title>
        <authorList>
            <person name="Xu Y."/>
            <person name="Ma L."/>
            <person name="Liu S."/>
            <person name="Liang Y."/>
            <person name="Liu Q."/>
            <person name="He Z."/>
            <person name="Tian L."/>
            <person name="Duan Y."/>
            <person name="Cai W."/>
            <person name="Li H."/>
            <person name="Song F."/>
        </authorList>
    </citation>
    <scope>NUCLEOTIDE SEQUENCE</scope>
    <source>
        <strain evidence="4">Cailab_2023a</strain>
    </source>
</reference>
<protein>
    <recommendedName>
        <fullName evidence="3">Superoxide dismutase copper/zinc binding domain-containing protein</fullName>
    </recommendedName>
</protein>
<dbReference type="Pfam" id="PF00080">
    <property type="entry name" value="Sod_Cu"/>
    <property type="match status" value="1"/>
</dbReference>
<dbReference type="AlphaFoldDB" id="A0AAW2I7P5"/>
<keyword evidence="2" id="KW-0732">Signal</keyword>
<feature type="chain" id="PRO_5043721862" description="Superoxide dismutase copper/zinc binding domain-containing protein" evidence="2">
    <location>
        <begin position="23"/>
        <end position="1125"/>
    </location>
</feature>
<dbReference type="InterPro" id="IPR036423">
    <property type="entry name" value="SOD-like_Cu/Zn_dom_sf"/>
</dbReference>
<dbReference type="Gene3D" id="2.60.40.200">
    <property type="entry name" value="Superoxide dismutase, copper/zinc binding domain"/>
    <property type="match status" value="5"/>
</dbReference>
<feature type="signal peptide" evidence="2">
    <location>
        <begin position="1"/>
        <end position="22"/>
    </location>
</feature>
<name>A0AAW2I7P5_9NEOP</name>
<feature type="domain" description="Superoxide dismutase copper/zinc binding" evidence="3">
    <location>
        <begin position="666"/>
        <end position="784"/>
    </location>
</feature>
<sequence length="1125" mass="126340">MVQKHLYFIFLILFLGWKESCGLHLSAYLSQKNVHGEITFFQDPLSDGKIIHKSIYVTVNLFYKNEILDNETWTWFISEFPVDYSVLNGEHCEADRIGKPIIDLGDLFGPISFTKEHNQTYFEFETGNDTFALVGPKGIWGHTLVLLGPSGQKVCGTITVTDEYEERVAEAKFSSPVAGSVFFRWAGSHKHNITDNIVFAHLQHVTNHSSSSHNWKIFVTDILDSEADKSRANCDFLQIVFNPSNAPSPAGDLSSRLGKVKISHPKDVTSSKSFFRDSELAAIPADLLGGRRSLYLVLFDNRHEDSFLACSKIRYSRPVTVRSVIQSNGVKGYVTMSQRTKFDPTWIFLNLTLIGNEIPPTGQFQIHELPPNPNAGARSSRCMQTGLPYNPTGTTSKHGAQDAYSIGDLSGKHGEINYIGSIHTFWDTYLPLFGPHSIVHRSIVFYRFLERQVSIPWICGSLLLYKNTLHNSPAVPMFTASAVYRYPIVGSVVVRQPKDQPWMDTTIIVEMLIHADGTSLNDTFEHRWSINEFPPGKDFYNWTGRCVSAGQIFNPNKVYFNQEKNEGYCDSGNTLACRLGDLSGRLGHLSIAGSRKNYQMISRKIFTDSNLPLSGGNSIIGKSLVIYDDYGPVARGDRLACSKIEPIYRRKAVVKSWFGNGEPATVSGKIEFLQQTKYDILNLDVTLEGLVDVSQYHIHLAPVLEELEFPCEGSTLYGHFNPLKVNPATSPQQGTPDQYETGDLSGKFGFLDNKTTVVAHYNDTSMTLFGPESILGKSVVIHKKLKNRRWMCSSIERGYSPSEARELRAIASFHHPGGFAYGYIRMTQLIYNDGSKSDTVIEVNLRHPGKQDRNITRNHNWAIYVNSVSVDAAVKILNTRCTAGGYVWNPYYTQLADPLNEDLYRTECAPDNPLRCYVGDLSARLGTINLGLNRQVFTDVNFPLEGDVSAMGRSIVIFTPERGGDRFACANIEPDKDIIKYVNIRRTPRFVAAQFLEEVREVMGIPEWFLTVDNRKTKILYNGNCIQFLLHFKGPEANKLELDFSILMATGRLYQPSLYIPGYFVSSKRKSTISHRPCGSDDPADDDGKAKGKKNYSQRSSSSCISPYAFILIITFLPVYNILNF</sequence>
<dbReference type="InterPro" id="IPR053257">
    <property type="entry name" value="Cu-only_SOD"/>
</dbReference>
<evidence type="ECO:0000259" key="3">
    <source>
        <dbReference type="Pfam" id="PF00080"/>
    </source>
</evidence>
<dbReference type="PANTHER" id="PTHR20910">
    <property type="entry name" value="AGAP001623-PA"/>
    <property type="match status" value="1"/>
</dbReference>
<accession>A0AAW2I7P5</accession>
<proteinExistence type="predicted"/>
<dbReference type="GO" id="GO:0046872">
    <property type="term" value="F:metal ion binding"/>
    <property type="evidence" value="ECO:0007669"/>
    <property type="project" value="InterPro"/>
</dbReference>
<gene>
    <name evidence="4" type="ORF">PYX00_004909</name>
</gene>
<feature type="region of interest" description="Disordered" evidence="1">
    <location>
        <begin position="1073"/>
        <end position="1101"/>
    </location>
</feature>
<dbReference type="EMBL" id="JARGDH010000002">
    <property type="protein sequence ID" value="KAL0277717.1"/>
    <property type="molecule type" value="Genomic_DNA"/>
</dbReference>
<dbReference type="GO" id="GO:0006801">
    <property type="term" value="P:superoxide metabolic process"/>
    <property type="evidence" value="ECO:0007669"/>
    <property type="project" value="InterPro"/>
</dbReference>
<evidence type="ECO:0000313" key="4">
    <source>
        <dbReference type="EMBL" id="KAL0277717.1"/>
    </source>
</evidence>
<dbReference type="PANTHER" id="PTHR20910:SF1">
    <property type="entry name" value="SUPEROXIDE DISMUTASE COPPER_ZINC BINDING DOMAIN-CONTAINING PROTEIN"/>
    <property type="match status" value="1"/>
</dbReference>
<evidence type="ECO:0000256" key="1">
    <source>
        <dbReference type="SAM" id="MobiDB-lite"/>
    </source>
</evidence>
<dbReference type="SUPFAM" id="SSF49329">
    <property type="entry name" value="Cu,Zn superoxide dismutase-like"/>
    <property type="match status" value="4"/>
</dbReference>